<sequence length="43" mass="5237">KLKKYVRIEFKQKLENEAKEVGLKLAQYVRLILMKGKRKIFEE</sequence>
<evidence type="ECO:0000313" key="1">
    <source>
        <dbReference type="EMBL" id="GAG59698.1"/>
    </source>
</evidence>
<name>X0ZH52_9ZZZZ</name>
<dbReference type="EMBL" id="BART01008901">
    <property type="protein sequence ID" value="GAG59698.1"/>
    <property type="molecule type" value="Genomic_DNA"/>
</dbReference>
<gene>
    <name evidence="1" type="ORF">S01H4_19890</name>
</gene>
<protein>
    <submittedName>
        <fullName evidence="1">Uncharacterized protein</fullName>
    </submittedName>
</protein>
<proteinExistence type="predicted"/>
<accession>X0ZH52</accession>
<dbReference type="AlphaFoldDB" id="X0ZH52"/>
<organism evidence="1">
    <name type="scientific">marine sediment metagenome</name>
    <dbReference type="NCBI Taxonomy" id="412755"/>
    <lineage>
        <taxon>unclassified sequences</taxon>
        <taxon>metagenomes</taxon>
        <taxon>ecological metagenomes</taxon>
    </lineage>
</organism>
<feature type="non-terminal residue" evidence="1">
    <location>
        <position position="1"/>
    </location>
</feature>
<reference evidence="1" key="1">
    <citation type="journal article" date="2014" name="Front. Microbiol.">
        <title>High frequency of phylogenetically diverse reductive dehalogenase-homologous genes in deep subseafloor sedimentary metagenomes.</title>
        <authorList>
            <person name="Kawai M."/>
            <person name="Futagami T."/>
            <person name="Toyoda A."/>
            <person name="Takaki Y."/>
            <person name="Nishi S."/>
            <person name="Hori S."/>
            <person name="Arai W."/>
            <person name="Tsubouchi T."/>
            <person name="Morono Y."/>
            <person name="Uchiyama I."/>
            <person name="Ito T."/>
            <person name="Fujiyama A."/>
            <person name="Inagaki F."/>
            <person name="Takami H."/>
        </authorList>
    </citation>
    <scope>NUCLEOTIDE SEQUENCE</scope>
    <source>
        <strain evidence="1">Expedition CK06-06</strain>
    </source>
</reference>
<comment type="caution">
    <text evidence="1">The sequence shown here is derived from an EMBL/GenBank/DDBJ whole genome shotgun (WGS) entry which is preliminary data.</text>
</comment>